<organism evidence="2 3">
    <name type="scientific">Metarhizium rileyi (strain RCEF 4871)</name>
    <name type="common">Nomuraea rileyi</name>
    <dbReference type="NCBI Taxonomy" id="1649241"/>
    <lineage>
        <taxon>Eukaryota</taxon>
        <taxon>Fungi</taxon>
        <taxon>Dikarya</taxon>
        <taxon>Ascomycota</taxon>
        <taxon>Pezizomycotina</taxon>
        <taxon>Sordariomycetes</taxon>
        <taxon>Hypocreomycetidae</taxon>
        <taxon>Hypocreales</taxon>
        <taxon>Clavicipitaceae</taxon>
        <taxon>Metarhizium</taxon>
    </lineage>
</organism>
<dbReference type="AlphaFoldDB" id="A0A167H7H6"/>
<evidence type="ECO:0000256" key="1">
    <source>
        <dbReference type="SAM" id="MobiDB-lite"/>
    </source>
</evidence>
<gene>
    <name evidence="2" type="ORF">NOR_02071</name>
</gene>
<keyword evidence="2" id="KW-0238">DNA-binding</keyword>
<name>A0A167H7H6_METRR</name>
<comment type="caution">
    <text evidence="2">The sequence shown here is derived from an EMBL/GenBank/DDBJ whole genome shotgun (WGS) entry which is preliminary data.</text>
</comment>
<protein>
    <submittedName>
        <fullName evidence="2">Zn(2)-C6 fungal-type DNA-binding domain protein</fullName>
    </submittedName>
</protein>
<feature type="compositionally biased region" description="Basic and acidic residues" evidence="1">
    <location>
        <begin position="108"/>
        <end position="118"/>
    </location>
</feature>
<dbReference type="Proteomes" id="UP000243498">
    <property type="component" value="Unassembled WGS sequence"/>
</dbReference>
<feature type="compositionally biased region" description="Basic and acidic residues" evidence="1">
    <location>
        <begin position="54"/>
        <end position="70"/>
    </location>
</feature>
<feature type="region of interest" description="Disordered" evidence="1">
    <location>
        <begin position="625"/>
        <end position="650"/>
    </location>
</feature>
<sequence>MREPARVGQGQAPSRLGHKRQRSNSPEPGPSKHARLTSHVSTRGRGGGPVASNRTERGLEWDEEGGDSRAVKKRRTRNDDDDYEDNRGGPEEGKDAADEDDEEEGGEEGEKGGKEEDKYALKNQRVAVNLENEARSLTCDFCSKLPDGTGMCDRQIIDGWVIECTMCADHRLQSGDLDHKCFRSGQHEDVEVFKRYSRYHRVEFPKNITCEECKINGKLKDSRCDADPWLQLRCTGCMKTKDSESKLCVLKVSTDEEDLGWGFEVERQMGPKPNLQRGRSKWFRRECDICKSKPQRDKGPGCSWLSSRETEEPGEPRQPCLQCQDGKMSCFDSGVLIGHPSQLELPTAWSTKGDLDGGWVELRGDKDFVTRPQCKQCRAQKRHCRASAKYAEYACNWCWQTGMVCQDIKDENKIYPLFDLSRVGIGNFCPFARCTRCEETGRNCDRQRPCDSCFFNGEGDQCDKWHLGSLGTLNCLDRRINEGASKMEKPGPLYYLSMGYGPTGVDDEKDGSQIEHYIGPPFARYAFNATANRRGAVSRQSKQSIVAEIQKMRKALTAKGVPPNGAPGGELYGVNVNEVTVAQLRLWMANRWPHWTRQCDNPEYKRHRDSSIISKSWVRLAKKGVAKTRTETGTGTDTRTPGEESEVEEIPDSMSFPRWEAVNTTENATQSGDGALVRTAAPIVTSNNAALAHLPGSHKGWWNQHPDLPGVPSGLLSGEARLPLTLFEPNSSDIKKLYLWNDLVKESEPPSETALLRDYCQNPIGSTNFGLFSIVNGAIVRHSPINQVLEGISWSSSSMQIDDIPCMEQASGCHTFTQIACQDKKHMNPHQAVCGPCGVGNKSYLLHHADKITKLDILGMRAYFCDACHHRLTGGPRSISELYLLGAKNISGCQFQNNTVLDGNLNVNGRQMGFSSLASPITGCTCGGEANSYRKKSTEVGEKQLGIMAKHRVQVGELARNGGCIREHTPGSRDL</sequence>
<dbReference type="GO" id="GO:0003677">
    <property type="term" value="F:DNA binding"/>
    <property type="evidence" value="ECO:0007669"/>
    <property type="project" value="UniProtKB-KW"/>
</dbReference>
<accession>A0A167H7H6</accession>
<feature type="region of interest" description="Disordered" evidence="1">
    <location>
        <begin position="292"/>
        <end position="317"/>
    </location>
</feature>
<evidence type="ECO:0000313" key="3">
    <source>
        <dbReference type="Proteomes" id="UP000243498"/>
    </source>
</evidence>
<dbReference type="STRING" id="1081105.A0A167H7H6"/>
<feature type="compositionally biased region" description="Basic and acidic residues" evidence="1">
    <location>
        <begin position="85"/>
        <end position="96"/>
    </location>
</feature>
<proteinExistence type="predicted"/>
<reference evidence="2 3" key="1">
    <citation type="journal article" date="2016" name="Genome Biol. Evol.">
        <title>Divergent and convergent evolution of fungal pathogenicity.</title>
        <authorList>
            <person name="Shang Y."/>
            <person name="Xiao G."/>
            <person name="Zheng P."/>
            <person name="Cen K."/>
            <person name="Zhan S."/>
            <person name="Wang C."/>
        </authorList>
    </citation>
    <scope>NUCLEOTIDE SEQUENCE [LARGE SCALE GENOMIC DNA]</scope>
    <source>
        <strain evidence="2 3">RCEF 4871</strain>
    </source>
</reference>
<evidence type="ECO:0000313" key="2">
    <source>
        <dbReference type="EMBL" id="OAA47581.1"/>
    </source>
</evidence>
<feature type="compositionally biased region" description="Acidic residues" evidence="1">
    <location>
        <begin position="97"/>
        <end position="107"/>
    </location>
</feature>
<dbReference type="EMBL" id="AZHC01000005">
    <property type="protein sequence ID" value="OAA47581.1"/>
    <property type="molecule type" value="Genomic_DNA"/>
</dbReference>
<feature type="region of interest" description="Disordered" evidence="1">
    <location>
        <begin position="1"/>
        <end position="118"/>
    </location>
</feature>
<dbReference type="OrthoDB" id="5232836at2759"/>
<keyword evidence="3" id="KW-1185">Reference proteome</keyword>